<dbReference type="OrthoDB" id="9814495at2"/>
<dbReference type="PRINTS" id="PR00038">
    <property type="entry name" value="HTHLUXR"/>
</dbReference>
<dbReference type="CDD" id="cd06170">
    <property type="entry name" value="LuxR_C_like"/>
    <property type="match status" value="1"/>
</dbReference>
<dbReference type="Proteomes" id="UP000298781">
    <property type="component" value="Chromosome"/>
</dbReference>
<keyword evidence="2" id="KW-0805">Transcription regulation</keyword>
<keyword evidence="4" id="KW-0804">Transcription</keyword>
<dbReference type="Pfam" id="PF00196">
    <property type="entry name" value="GerE"/>
    <property type="match status" value="1"/>
</dbReference>
<evidence type="ECO:0000259" key="6">
    <source>
        <dbReference type="PROSITE" id="PS50043"/>
    </source>
</evidence>
<dbReference type="SUPFAM" id="SSF46894">
    <property type="entry name" value="C-terminal effector domain of the bipartite response regulators"/>
    <property type="match status" value="1"/>
</dbReference>
<evidence type="ECO:0000256" key="2">
    <source>
        <dbReference type="ARBA" id="ARBA00023015"/>
    </source>
</evidence>
<dbReference type="GO" id="GO:0000160">
    <property type="term" value="P:phosphorelay signal transduction system"/>
    <property type="evidence" value="ECO:0007669"/>
    <property type="project" value="InterPro"/>
</dbReference>
<evidence type="ECO:0000313" key="8">
    <source>
        <dbReference type="EMBL" id="QCI64992.1"/>
    </source>
</evidence>
<dbReference type="CDD" id="cd17535">
    <property type="entry name" value="REC_NarL-like"/>
    <property type="match status" value="1"/>
</dbReference>
<feature type="domain" description="Response regulatory" evidence="7">
    <location>
        <begin position="3"/>
        <end position="119"/>
    </location>
</feature>
<gene>
    <name evidence="8" type="ORF">E8M01_12640</name>
</gene>
<dbReference type="PANTHER" id="PTHR43214:SF41">
    <property type="entry name" value="NITRATE_NITRITE RESPONSE REGULATOR PROTEIN NARP"/>
    <property type="match status" value="1"/>
</dbReference>
<dbReference type="Pfam" id="PF00072">
    <property type="entry name" value="Response_reg"/>
    <property type="match status" value="1"/>
</dbReference>
<dbReference type="PROSITE" id="PS50110">
    <property type="entry name" value="RESPONSE_REGULATORY"/>
    <property type="match status" value="1"/>
</dbReference>
<dbReference type="GO" id="GO:0003677">
    <property type="term" value="F:DNA binding"/>
    <property type="evidence" value="ECO:0007669"/>
    <property type="project" value="UniProtKB-KW"/>
</dbReference>
<dbReference type="EMBL" id="CP039690">
    <property type="protein sequence ID" value="QCI64992.1"/>
    <property type="molecule type" value="Genomic_DNA"/>
</dbReference>
<keyword evidence="1 5" id="KW-0597">Phosphoprotein</keyword>
<evidence type="ECO:0000256" key="1">
    <source>
        <dbReference type="ARBA" id="ARBA00022553"/>
    </source>
</evidence>
<feature type="domain" description="HTH luxR-type" evidence="6">
    <location>
        <begin position="140"/>
        <end position="205"/>
    </location>
</feature>
<dbReference type="InterPro" id="IPR011006">
    <property type="entry name" value="CheY-like_superfamily"/>
</dbReference>
<dbReference type="Gene3D" id="3.40.50.2300">
    <property type="match status" value="1"/>
</dbReference>
<dbReference type="AlphaFoldDB" id="A0A4D7BA72"/>
<dbReference type="PROSITE" id="PS50043">
    <property type="entry name" value="HTH_LUXR_2"/>
    <property type="match status" value="1"/>
</dbReference>
<evidence type="ECO:0000259" key="7">
    <source>
        <dbReference type="PROSITE" id="PS50110"/>
    </source>
</evidence>
<evidence type="ECO:0000256" key="4">
    <source>
        <dbReference type="ARBA" id="ARBA00023163"/>
    </source>
</evidence>
<dbReference type="RefSeq" id="WP_136960442.1">
    <property type="nucleotide sequence ID" value="NZ_CP039690.1"/>
</dbReference>
<keyword evidence="3" id="KW-0238">DNA-binding</keyword>
<dbReference type="InterPro" id="IPR039420">
    <property type="entry name" value="WalR-like"/>
</dbReference>
<proteinExistence type="predicted"/>
<dbReference type="SMART" id="SM00421">
    <property type="entry name" value="HTH_LUXR"/>
    <property type="match status" value="1"/>
</dbReference>
<sequence length="209" mass="23273">MARVLLAEDHEIVRRGIRSLLESRGNFEICAEAADGLDAVRLAIQEKPDIAIIDYSLPRLNGLEVVKQVRKVLPRIQILMFTQHDSEDLMRDILRAGVRSFLLKSEADEHLIQAVSALAMSRPYFTTRVSETMLATFIGSTTPATQLTSRERETVQLIAEGASNKRIAAELGVSVKTVETHRSTAMRKLGAKSMADLVRYAVRNKLVES</sequence>
<evidence type="ECO:0000256" key="5">
    <source>
        <dbReference type="PROSITE-ProRule" id="PRU00169"/>
    </source>
</evidence>
<dbReference type="GO" id="GO:0006355">
    <property type="term" value="P:regulation of DNA-templated transcription"/>
    <property type="evidence" value="ECO:0007669"/>
    <property type="project" value="InterPro"/>
</dbReference>
<dbReference type="SMART" id="SM00448">
    <property type="entry name" value="REC"/>
    <property type="match status" value="1"/>
</dbReference>
<name>A0A4D7BA72_9HYPH</name>
<dbReference type="PANTHER" id="PTHR43214">
    <property type="entry name" value="TWO-COMPONENT RESPONSE REGULATOR"/>
    <property type="match status" value="1"/>
</dbReference>
<organism evidence="8 9">
    <name type="scientific">Phreatobacter stygius</name>
    <dbReference type="NCBI Taxonomy" id="1940610"/>
    <lineage>
        <taxon>Bacteria</taxon>
        <taxon>Pseudomonadati</taxon>
        <taxon>Pseudomonadota</taxon>
        <taxon>Alphaproteobacteria</taxon>
        <taxon>Hyphomicrobiales</taxon>
        <taxon>Phreatobacteraceae</taxon>
        <taxon>Phreatobacter</taxon>
    </lineage>
</organism>
<reference evidence="8 9" key="1">
    <citation type="submission" date="2019-04" db="EMBL/GenBank/DDBJ databases">
        <title>Phreatobacter aquaticus sp. nov.</title>
        <authorList>
            <person name="Choi A."/>
        </authorList>
    </citation>
    <scope>NUCLEOTIDE SEQUENCE [LARGE SCALE GENOMIC DNA]</scope>
    <source>
        <strain evidence="8 9">KCTC 52518</strain>
    </source>
</reference>
<evidence type="ECO:0000313" key="9">
    <source>
        <dbReference type="Proteomes" id="UP000298781"/>
    </source>
</evidence>
<dbReference type="InterPro" id="IPR058245">
    <property type="entry name" value="NreC/VraR/RcsB-like_REC"/>
</dbReference>
<keyword evidence="9" id="KW-1185">Reference proteome</keyword>
<evidence type="ECO:0000256" key="3">
    <source>
        <dbReference type="ARBA" id="ARBA00023125"/>
    </source>
</evidence>
<dbReference type="InterPro" id="IPR001789">
    <property type="entry name" value="Sig_transdc_resp-reg_receiver"/>
</dbReference>
<accession>A0A4D7BA72</accession>
<feature type="modified residue" description="4-aspartylphosphate" evidence="5">
    <location>
        <position position="54"/>
    </location>
</feature>
<dbReference type="SUPFAM" id="SSF52172">
    <property type="entry name" value="CheY-like"/>
    <property type="match status" value="1"/>
</dbReference>
<dbReference type="KEGG" id="pstg:E8M01_12640"/>
<protein>
    <submittedName>
        <fullName evidence="8">Response regulator transcription factor</fullName>
    </submittedName>
</protein>
<dbReference type="InterPro" id="IPR016032">
    <property type="entry name" value="Sig_transdc_resp-reg_C-effctor"/>
</dbReference>
<dbReference type="InterPro" id="IPR000792">
    <property type="entry name" value="Tscrpt_reg_LuxR_C"/>
</dbReference>